<reference evidence="1 2" key="2">
    <citation type="journal article" date="2022" name="Mol. Ecol. Resour.">
        <title>The genomes of chicory, endive, great burdock and yacon provide insights into Asteraceae paleo-polyploidization history and plant inulin production.</title>
        <authorList>
            <person name="Fan W."/>
            <person name="Wang S."/>
            <person name="Wang H."/>
            <person name="Wang A."/>
            <person name="Jiang F."/>
            <person name="Liu H."/>
            <person name="Zhao H."/>
            <person name="Xu D."/>
            <person name="Zhang Y."/>
        </authorList>
    </citation>
    <scope>NUCLEOTIDE SEQUENCE [LARGE SCALE GENOMIC DNA]</scope>
    <source>
        <strain evidence="2">cv. Punajuju</strain>
        <tissue evidence="1">Leaves</tissue>
    </source>
</reference>
<name>A0ACB9ALP4_CICIN</name>
<sequence length="71" mass="8029">MQSSFSRPSRVLGERKPKSFVIILSLSLSVSTFGLLVFRSTVSFEIPANVLRRRLMFSRVQCSSSSIYLLD</sequence>
<accession>A0ACB9ALP4</accession>
<organism evidence="1 2">
    <name type="scientific">Cichorium intybus</name>
    <name type="common">Chicory</name>
    <dbReference type="NCBI Taxonomy" id="13427"/>
    <lineage>
        <taxon>Eukaryota</taxon>
        <taxon>Viridiplantae</taxon>
        <taxon>Streptophyta</taxon>
        <taxon>Embryophyta</taxon>
        <taxon>Tracheophyta</taxon>
        <taxon>Spermatophyta</taxon>
        <taxon>Magnoliopsida</taxon>
        <taxon>eudicotyledons</taxon>
        <taxon>Gunneridae</taxon>
        <taxon>Pentapetalae</taxon>
        <taxon>asterids</taxon>
        <taxon>campanulids</taxon>
        <taxon>Asterales</taxon>
        <taxon>Asteraceae</taxon>
        <taxon>Cichorioideae</taxon>
        <taxon>Cichorieae</taxon>
        <taxon>Cichoriinae</taxon>
        <taxon>Cichorium</taxon>
    </lineage>
</organism>
<evidence type="ECO:0000313" key="2">
    <source>
        <dbReference type="Proteomes" id="UP001055811"/>
    </source>
</evidence>
<gene>
    <name evidence="1" type="ORF">L2E82_40333</name>
</gene>
<evidence type="ECO:0000313" key="1">
    <source>
        <dbReference type="EMBL" id="KAI3710550.1"/>
    </source>
</evidence>
<comment type="caution">
    <text evidence="1">The sequence shown here is derived from an EMBL/GenBank/DDBJ whole genome shotgun (WGS) entry which is preliminary data.</text>
</comment>
<protein>
    <submittedName>
        <fullName evidence="1">Uncharacterized protein</fullName>
    </submittedName>
</protein>
<reference evidence="2" key="1">
    <citation type="journal article" date="2022" name="Mol. Ecol. Resour.">
        <title>The genomes of chicory, endive, great burdock and yacon provide insights into Asteraceae palaeo-polyploidization history and plant inulin production.</title>
        <authorList>
            <person name="Fan W."/>
            <person name="Wang S."/>
            <person name="Wang H."/>
            <person name="Wang A."/>
            <person name="Jiang F."/>
            <person name="Liu H."/>
            <person name="Zhao H."/>
            <person name="Xu D."/>
            <person name="Zhang Y."/>
        </authorList>
    </citation>
    <scope>NUCLEOTIDE SEQUENCE [LARGE SCALE GENOMIC DNA]</scope>
    <source>
        <strain evidence="2">cv. Punajuju</strain>
    </source>
</reference>
<keyword evidence="2" id="KW-1185">Reference proteome</keyword>
<dbReference type="EMBL" id="CM042015">
    <property type="protein sequence ID" value="KAI3710550.1"/>
    <property type="molecule type" value="Genomic_DNA"/>
</dbReference>
<proteinExistence type="predicted"/>
<dbReference type="Proteomes" id="UP001055811">
    <property type="component" value="Linkage Group LG07"/>
</dbReference>